<dbReference type="Pfam" id="PF01965">
    <property type="entry name" value="DJ-1_PfpI"/>
    <property type="match status" value="1"/>
</dbReference>
<dbReference type="KEGG" id="strr:EKD16_06545"/>
<evidence type="ECO:0000313" key="4">
    <source>
        <dbReference type="Proteomes" id="UP000292235"/>
    </source>
</evidence>
<reference evidence="3 4" key="1">
    <citation type="submission" date="2019-02" db="EMBL/GenBank/DDBJ databases">
        <authorList>
            <person name="Khodamoradi S."/>
            <person name="Hahnke R.L."/>
            <person name="Kaempfer P."/>
            <person name="Schumann P."/>
            <person name="Rohde M."/>
            <person name="Steinert M."/>
            <person name="Luzhetskyy A."/>
            <person name="Wink J."/>
            <person name="Ruckert C."/>
        </authorList>
    </citation>
    <scope>NUCLEOTIDE SEQUENCE [LARGE SCALE GENOMIC DNA]</scope>
    <source>
        <strain evidence="3 4">M2</strain>
    </source>
</reference>
<keyword evidence="4" id="KW-1185">Reference proteome</keyword>
<dbReference type="AlphaFoldDB" id="A0A4P6Q362"/>
<dbReference type="EC" id="3.2.-.-" evidence="3"/>
<keyword evidence="3" id="KW-0326">Glycosidase</keyword>
<feature type="region of interest" description="Disordered" evidence="1">
    <location>
        <begin position="1"/>
        <end position="24"/>
    </location>
</feature>
<dbReference type="InterPro" id="IPR029062">
    <property type="entry name" value="Class_I_gatase-like"/>
</dbReference>
<evidence type="ECO:0000313" key="3">
    <source>
        <dbReference type="EMBL" id="QBI53107.1"/>
    </source>
</evidence>
<accession>A0A4P6Q362</accession>
<keyword evidence="3" id="KW-0378">Hydrolase</keyword>
<organism evidence="3 4">
    <name type="scientific">Streptomonospora litoralis</name>
    <dbReference type="NCBI Taxonomy" id="2498135"/>
    <lineage>
        <taxon>Bacteria</taxon>
        <taxon>Bacillati</taxon>
        <taxon>Actinomycetota</taxon>
        <taxon>Actinomycetes</taxon>
        <taxon>Streptosporangiales</taxon>
        <taxon>Nocardiopsidaceae</taxon>
        <taxon>Streptomonospora</taxon>
    </lineage>
</organism>
<dbReference type="Proteomes" id="UP000292235">
    <property type="component" value="Chromosome"/>
</dbReference>
<feature type="domain" description="DJ-1/PfpI" evidence="2">
    <location>
        <begin position="52"/>
        <end position="220"/>
    </location>
</feature>
<dbReference type="InterPro" id="IPR002818">
    <property type="entry name" value="DJ-1/PfpI"/>
</dbReference>
<proteinExistence type="predicted"/>
<name>A0A4P6Q362_9ACTN</name>
<keyword evidence="3" id="KW-0645">Protease</keyword>
<dbReference type="EMBL" id="CP036455">
    <property type="protein sequence ID" value="QBI53107.1"/>
    <property type="molecule type" value="Genomic_DNA"/>
</dbReference>
<dbReference type="GO" id="GO:0008233">
    <property type="term" value="F:peptidase activity"/>
    <property type="evidence" value="ECO:0007669"/>
    <property type="project" value="UniProtKB-KW"/>
</dbReference>
<sequence>MRTGSTATFDRVRHRGPPGTGHSAAIAPEGELSDFDNILSFRQYVVISTATVHLAVYDTLADWEYGHAVARIRSGGSRESRDFSVATVGPTGEPVTTMGGVRILPDFALADLDPGTSAMLILPGAALWDTDPAALAPYARAAGAFLAAGVPVAAICGATAGLAREGLLDDRPHTSAVAEYLAATGYAGSAHYRDEPAVNAGGLITAGPTDPLAFAREIFAELELYGPEALDAWYRLHAFSDPDAYEVLMSS</sequence>
<dbReference type="GO" id="GO:0006508">
    <property type="term" value="P:proteolysis"/>
    <property type="evidence" value="ECO:0007669"/>
    <property type="project" value="UniProtKB-KW"/>
</dbReference>
<dbReference type="Gene3D" id="3.40.50.880">
    <property type="match status" value="1"/>
</dbReference>
<protein>
    <submittedName>
        <fullName evidence="3">Putative protease YdeA</fullName>
        <ecNumber evidence="3">3.2.-.-</ecNumber>
    </submittedName>
</protein>
<evidence type="ECO:0000256" key="1">
    <source>
        <dbReference type="SAM" id="MobiDB-lite"/>
    </source>
</evidence>
<dbReference type="SUPFAM" id="SSF52317">
    <property type="entry name" value="Class I glutamine amidotransferase-like"/>
    <property type="match status" value="1"/>
</dbReference>
<gene>
    <name evidence="3" type="primary">ydeA</name>
    <name evidence="3" type="ORF">EKD16_06545</name>
</gene>
<dbReference type="GO" id="GO:0016798">
    <property type="term" value="F:hydrolase activity, acting on glycosyl bonds"/>
    <property type="evidence" value="ECO:0007669"/>
    <property type="project" value="UniProtKB-KW"/>
</dbReference>
<evidence type="ECO:0000259" key="2">
    <source>
        <dbReference type="Pfam" id="PF01965"/>
    </source>
</evidence>